<name>A0A1N6N1V3_9GAMM</name>
<reference evidence="3" key="1">
    <citation type="submission" date="2016-12" db="EMBL/GenBank/DDBJ databases">
        <authorList>
            <person name="Gaudriault S."/>
        </authorList>
    </citation>
    <scope>NUCLEOTIDE SEQUENCE [LARGE SCALE GENOMIC DNA]</scope>
    <source>
        <strain evidence="3">HGB1681 (deposited as PTA-6826 in the American Type Culture Collection)</strain>
    </source>
</reference>
<evidence type="ECO:0000313" key="4">
    <source>
        <dbReference type="Proteomes" id="UP000224871"/>
    </source>
</evidence>
<dbReference type="EMBL" id="FTLG01000237">
    <property type="protein sequence ID" value="SIP75081.1"/>
    <property type="molecule type" value="Genomic_DNA"/>
</dbReference>
<gene>
    <name evidence="1" type="ORF">Xinn_01106</name>
    <name evidence="2" type="ORF">XIS1_900116</name>
</gene>
<dbReference type="EMBL" id="NIBU01000009">
    <property type="protein sequence ID" value="PHM37139.1"/>
    <property type="molecule type" value="Genomic_DNA"/>
</dbReference>
<organism evidence="2 3">
    <name type="scientific">Xenorhabdus innexi</name>
    <dbReference type="NCBI Taxonomy" id="290109"/>
    <lineage>
        <taxon>Bacteria</taxon>
        <taxon>Pseudomonadati</taxon>
        <taxon>Pseudomonadota</taxon>
        <taxon>Gammaproteobacteria</taxon>
        <taxon>Enterobacterales</taxon>
        <taxon>Morganellaceae</taxon>
        <taxon>Xenorhabdus</taxon>
    </lineage>
</organism>
<dbReference type="OrthoDB" id="6447207at2"/>
<keyword evidence="4" id="KW-1185">Reference proteome</keyword>
<dbReference type="RefSeq" id="WP_086954357.1">
    <property type="nucleotide sequence ID" value="NZ_CAWNQC010000292.1"/>
</dbReference>
<reference evidence="1 4" key="3">
    <citation type="journal article" date="2017" name="Nat. Microbiol.">
        <title>Natural product diversity associated with the nematode symbionts Photorhabdus and Xenorhabdus.</title>
        <authorList>
            <person name="Tobias N.J."/>
            <person name="Wolff H."/>
            <person name="Djahanschiri B."/>
            <person name="Grundmann F."/>
            <person name="Kronenwerth M."/>
            <person name="Shi Y.M."/>
            <person name="Simonyi S."/>
            <person name="Grun P."/>
            <person name="Shapiro-Ilan D."/>
            <person name="Pidot S.J."/>
            <person name="Stinear T.P."/>
            <person name="Ebersberger I."/>
            <person name="Bode H.B."/>
        </authorList>
    </citation>
    <scope>NUCLEOTIDE SEQUENCE [LARGE SCALE GENOMIC DNA]</scope>
    <source>
        <strain evidence="1 4">DSM 16336</strain>
    </source>
</reference>
<protein>
    <submittedName>
        <fullName evidence="2">Uncharacterized protein</fullName>
    </submittedName>
</protein>
<dbReference type="Proteomes" id="UP000196435">
    <property type="component" value="Unassembled WGS sequence"/>
</dbReference>
<evidence type="ECO:0000313" key="1">
    <source>
        <dbReference type="EMBL" id="PHM37139.1"/>
    </source>
</evidence>
<sequence length="103" mass="12035">MNDKFENNTLDDISSRLKVAAKISKNYDVNKITVDCDEVIKLCEAAKKLGEYESILPVAFQYETQNLSGNWEMEITRHYPDCDMFCIRNIIPLYFYPINNNEN</sequence>
<dbReference type="AlphaFoldDB" id="A0A1N6N1V3"/>
<evidence type="ECO:0000313" key="3">
    <source>
        <dbReference type="Proteomes" id="UP000196435"/>
    </source>
</evidence>
<reference evidence="2" key="2">
    <citation type="submission" date="2016-12" db="EMBL/GenBank/DDBJ databases">
        <authorList>
            <person name="Song W.-J."/>
            <person name="Kurnit D.M."/>
        </authorList>
    </citation>
    <scope>NUCLEOTIDE SEQUENCE [LARGE SCALE GENOMIC DNA]</scope>
    <source>
        <strain evidence="2">HGB1681</strain>
    </source>
</reference>
<evidence type="ECO:0000313" key="2">
    <source>
        <dbReference type="EMBL" id="SIP75081.1"/>
    </source>
</evidence>
<dbReference type="Proteomes" id="UP000224871">
    <property type="component" value="Unassembled WGS sequence"/>
</dbReference>
<proteinExistence type="predicted"/>
<accession>A0A1N6N1V3</accession>